<evidence type="ECO:0000313" key="2">
    <source>
        <dbReference type="Proteomes" id="UP000236950"/>
    </source>
</evidence>
<protein>
    <submittedName>
        <fullName evidence="1">Uncharacterized protein</fullName>
    </submittedName>
</protein>
<reference evidence="1 2" key="1">
    <citation type="submission" date="2014-01" db="EMBL/GenBank/DDBJ databases">
        <title>Comparative genomics of Petrotoga.</title>
        <authorList>
            <person name="Chow K."/>
            <person name="Charchuk R."/>
            <person name="Nesbo C.L."/>
        </authorList>
    </citation>
    <scope>NUCLEOTIDE SEQUENCE [LARGE SCALE GENOMIC DNA]</scope>
    <source>
        <strain evidence="1 2">DSM 16923</strain>
    </source>
</reference>
<dbReference type="EMBL" id="JALY01000099">
    <property type="protein sequence ID" value="POZ92997.1"/>
    <property type="molecule type" value="Genomic_DNA"/>
</dbReference>
<organism evidence="1 2">
    <name type="scientific">Petrotoga halophila DSM 16923</name>
    <dbReference type="NCBI Taxonomy" id="1122953"/>
    <lineage>
        <taxon>Bacteria</taxon>
        <taxon>Thermotogati</taxon>
        <taxon>Thermotogota</taxon>
        <taxon>Thermotogae</taxon>
        <taxon>Petrotogales</taxon>
        <taxon>Petrotogaceae</taxon>
        <taxon>Petrotoga</taxon>
    </lineage>
</organism>
<evidence type="ECO:0000313" key="1">
    <source>
        <dbReference type="EMBL" id="POZ92997.1"/>
    </source>
</evidence>
<keyword evidence="2" id="KW-1185">Reference proteome</keyword>
<gene>
    <name evidence="1" type="ORF">AA81_04305</name>
</gene>
<comment type="caution">
    <text evidence="1">The sequence shown here is derived from an EMBL/GenBank/DDBJ whole genome shotgun (WGS) entry which is preliminary data.</text>
</comment>
<name>A0A2S5EIV0_9BACT</name>
<dbReference type="Proteomes" id="UP000236950">
    <property type="component" value="Unassembled WGS sequence"/>
</dbReference>
<proteinExistence type="predicted"/>
<sequence>MKRYLFIILLLIITLVYIKNYEIESPNLKFSLHTISEVESNFLSEPLQKELENILSSDLLLESMIIKRNNDSFLELGDNFDIAVSFSYPNFEYTPTDVINNKKLYIKSSNIFKPLKIDLLDLWSQKDNLPKYQKEGVEFSGFFIDSEGRNTGFVYFFDELIKLSAGDTLGEDLVLAIFNDGILILTEDKKLCVL</sequence>
<dbReference type="RefSeq" id="WP_012208465.1">
    <property type="nucleotide sequence ID" value="NZ_JALY01000099.1"/>
</dbReference>
<accession>A0A2S5EIV0</accession>
<dbReference type="AlphaFoldDB" id="A0A2S5EIV0"/>